<sequence>MNPEQNRCGELAGAGPAALRGLDFPEDRSRWHRKRMQWQRRTAPDCTVLQRRRPPKPELKRGSGPGGAGPAAPDSLGVVVRAGEWRQTRT</sequence>
<keyword evidence="3" id="KW-1185">Reference proteome</keyword>
<evidence type="ECO:0000313" key="3">
    <source>
        <dbReference type="Proteomes" id="UP001066276"/>
    </source>
</evidence>
<dbReference type="Proteomes" id="UP001066276">
    <property type="component" value="Chromosome 5"/>
</dbReference>
<feature type="compositionally biased region" description="Low complexity" evidence="1">
    <location>
        <begin position="9"/>
        <end position="22"/>
    </location>
</feature>
<gene>
    <name evidence="2" type="ORF">NDU88_010553</name>
</gene>
<dbReference type="AlphaFoldDB" id="A0AAV7S1P6"/>
<organism evidence="2 3">
    <name type="scientific">Pleurodeles waltl</name>
    <name type="common">Iberian ribbed newt</name>
    <dbReference type="NCBI Taxonomy" id="8319"/>
    <lineage>
        <taxon>Eukaryota</taxon>
        <taxon>Metazoa</taxon>
        <taxon>Chordata</taxon>
        <taxon>Craniata</taxon>
        <taxon>Vertebrata</taxon>
        <taxon>Euteleostomi</taxon>
        <taxon>Amphibia</taxon>
        <taxon>Batrachia</taxon>
        <taxon>Caudata</taxon>
        <taxon>Salamandroidea</taxon>
        <taxon>Salamandridae</taxon>
        <taxon>Pleurodelinae</taxon>
        <taxon>Pleurodeles</taxon>
    </lineage>
</organism>
<reference evidence="2" key="1">
    <citation type="journal article" date="2022" name="bioRxiv">
        <title>Sequencing and chromosome-scale assembly of the giantPleurodeles waltlgenome.</title>
        <authorList>
            <person name="Brown T."/>
            <person name="Elewa A."/>
            <person name="Iarovenko S."/>
            <person name="Subramanian E."/>
            <person name="Araus A.J."/>
            <person name="Petzold A."/>
            <person name="Susuki M."/>
            <person name="Suzuki K.-i.T."/>
            <person name="Hayashi T."/>
            <person name="Toyoda A."/>
            <person name="Oliveira C."/>
            <person name="Osipova E."/>
            <person name="Leigh N.D."/>
            <person name="Simon A."/>
            <person name="Yun M.H."/>
        </authorList>
    </citation>
    <scope>NUCLEOTIDE SEQUENCE</scope>
    <source>
        <strain evidence="2">20211129_DDA</strain>
        <tissue evidence="2">Liver</tissue>
    </source>
</reference>
<dbReference type="EMBL" id="JANPWB010000009">
    <property type="protein sequence ID" value="KAJ1157856.1"/>
    <property type="molecule type" value="Genomic_DNA"/>
</dbReference>
<accession>A0AAV7S1P6</accession>
<comment type="caution">
    <text evidence="2">The sequence shown here is derived from an EMBL/GenBank/DDBJ whole genome shotgun (WGS) entry which is preliminary data.</text>
</comment>
<name>A0AAV7S1P6_PLEWA</name>
<feature type="region of interest" description="Disordered" evidence="1">
    <location>
        <begin position="1"/>
        <end position="90"/>
    </location>
</feature>
<protein>
    <submittedName>
        <fullName evidence="2">Uncharacterized protein</fullName>
    </submittedName>
</protein>
<evidence type="ECO:0000256" key="1">
    <source>
        <dbReference type="SAM" id="MobiDB-lite"/>
    </source>
</evidence>
<evidence type="ECO:0000313" key="2">
    <source>
        <dbReference type="EMBL" id="KAJ1157856.1"/>
    </source>
</evidence>
<proteinExistence type="predicted"/>